<dbReference type="Proteomes" id="UP000473525">
    <property type="component" value="Unassembled WGS sequence"/>
</dbReference>
<sequence length="416" mass="44697">MWNADRMTWRSWLPDLAVGLGVLLVGLVEIFRIDASAYVDDPRPALVLVVVGIAGAAALARRLPSVALAVVWVVGTLQVLTGTQLLMTQLAIGVVAFGAARWGSAATVLASALSIPLAAAIAVVWISPSVFYTALDTAGFEMLVESTRFGDRWQVTAAVAGMAVLGVPWLAGLALRFSARADQSRASQVAAEAERDQAEEIARLREQQAQLARDVHDVVGHSLAVILAQAESAQYLDDVDTQGLKRTMQNIATSARSSLDDVRQVLASTSGAVSAPTRQVDLDALVEGVRASGHEVVSTEVGIAQPMPPELEVVAFRVLQEMLTNAIKHGRRDQPVRVERHWEGDLRIEVQNTLDTTAPETEPLVRLDPAAPPPPAGQGLDGMRRRLEAVGGRLDVRRRLDPPTFTTTAWVPVRPR</sequence>
<keyword evidence="4" id="KW-0808">Transferase</keyword>
<dbReference type="SUPFAM" id="SSF55874">
    <property type="entry name" value="ATPase domain of HSP90 chaperone/DNA topoisomerase II/histidine kinase"/>
    <property type="match status" value="1"/>
</dbReference>
<keyword evidence="10" id="KW-0812">Transmembrane</keyword>
<dbReference type="AlphaFoldDB" id="A0A6L6XMM0"/>
<feature type="transmembrane region" description="Helical" evidence="10">
    <location>
        <begin position="69"/>
        <end position="97"/>
    </location>
</feature>
<accession>A0A6L6XMM0</accession>
<evidence type="ECO:0000256" key="1">
    <source>
        <dbReference type="ARBA" id="ARBA00000085"/>
    </source>
</evidence>
<dbReference type="PANTHER" id="PTHR24421:SF10">
    <property type="entry name" value="NITRATE_NITRITE SENSOR PROTEIN NARQ"/>
    <property type="match status" value="1"/>
</dbReference>
<dbReference type="EC" id="2.7.13.3" evidence="2"/>
<evidence type="ECO:0000256" key="2">
    <source>
        <dbReference type="ARBA" id="ARBA00012438"/>
    </source>
</evidence>
<keyword evidence="8" id="KW-0902">Two-component regulatory system</keyword>
<dbReference type="InterPro" id="IPR050482">
    <property type="entry name" value="Sensor_HK_TwoCompSys"/>
</dbReference>
<feature type="transmembrane region" description="Helical" evidence="10">
    <location>
        <begin position="45"/>
        <end position="63"/>
    </location>
</feature>
<feature type="transmembrane region" description="Helical" evidence="10">
    <location>
        <begin position="12"/>
        <end position="33"/>
    </location>
</feature>
<feature type="domain" description="Signal transduction histidine kinase subgroup 3 dimerisation and phosphoacceptor" evidence="12">
    <location>
        <begin position="209"/>
        <end position="267"/>
    </location>
</feature>
<feature type="domain" description="Histidine kinase/HSP90-like ATPase" evidence="11">
    <location>
        <begin position="316"/>
        <end position="402"/>
    </location>
</feature>
<feature type="region of interest" description="Disordered" evidence="9">
    <location>
        <begin position="358"/>
        <end position="382"/>
    </location>
</feature>
<keyword evidence="7" id="KW-0067">ATP-binding</keyword>
<keyword evidence="10" id="KW-1133">Transmembrane helix</keyword>
<evidence type="ECO:0000259" key="11">
    <source>
        <dbReference type="Pfam" id="PF02518"/>
    </source>
</evidence>
<keyword evidence="10" id="KW-0472">Membrane</keyword>
<evidence type="ECO:0000256" key="10">
    <source>
        <dbReference type="SAM" id="Phobius"/>
    </source>
</evidence>
<evidence type="ECO:0000256" key="9">
    <source>
        <dbReference type="SAM" id="MobiDB-lite"/>
    </source>
</evidence>
<evidence type="ECO:0000256" key="5">
    <source>
        <dbReference type="ARBA" id="ARBA00022741"/>
    </source>
</evidence>
<dbReference type="GO" id="GO:0016020">
    <property type="term" value="C:membrane"/>
    <property type="evidence" value="ECO:0007669"/>
    <property type="project" value="InterPro"/>
</dbReference>
<reference evidence="13 14" key="1">
    <citation type="submission" date="2019-12" db="EMBL/GenBank/DDBJ databases">
        <authorList>
            <person name="Huq M.A."/>
        </authorList>
    </citation>
    <scope>NUCLEOTIDE SEQUENCE [LARGE SCALE GENOMIC DNA]</scope>
    <source>
        <strain evidence="13 14">MAH-18</strain>
    </source>
</reference>
<dbReference type="Gene3D" id="1.20.5.1930">
    <property type="match status" value="1"/>
</dbReference>
<dbReference type="GO" id="GO:0046983">
    <property type="term" value="F:protein dimerization activity"/>
    <property type="evidence" value="ECO:0007669"/>
    <property type="project" value="InterPro"/>
</dbReference>
<feature type="transmembrane region" description="Helical" evidence="10">
    <location>
        <begin position="155"/>
        <end position="175"/>
    </location>
</feature>
<dbReference type="Pfam" id="PF02518">
    <property type="entry name" value="HATPase_c"/>
    <property type="match status" value="1"/>
</dbReference>
<dbReference type="InterPro" id="IPR011712">
    <property type="entry name" value="Sig_transdc_His_kin_sub3_dim/P"/>
</dbReference>
<dbReference type="PANTHER" id="PTHR24421">
    <property type="entry name" value="NITRATE/NITRITE SENSOR PROTEIN NARX-RELATED"/>
    <property type="match status" value="1"/>
</dbReference>
<dbReference type="GO" id="GO:0000155">
    <property type="term" value="F:phosphorelay sensor kinase activity"/>
    <property type="evidence" value="ECO:0007669"/>
    <property type="project" value="InterPro"/>
</dbReference>
<proteinExistence type="predicted"/>
<feature type="transmembrane region" description="Helical" evidence="10">
    <location>
        <begin position="109"/>
        <end position="135"/>
    </location>
</feature>
<gene>
    <name evidence="13" type="ORF">GON03_02195</name>
</gene>
<evidence type="ECO:0000256" key="4">
    <source>
        <dbReference type="ARBA" id="ARBA00022679"/>
    </source>
</evidence>
<organism evidence="13 14">
    <name type="scientific">Nocardioides agri</name>
    <dbReference type="NCBI Taxonomy" id="2682843"/>
    <lineage>
        <taxon>Bacteria</taxon>
        <taxon>Bacillati</taxon>
        <taxon>Actinomycetota</taxon>
        <taxon>Actinomycetes</taxon>
        <taxon>Propionibacteriales</taxon>
        <taxon>Nocardioidaceae</taxon>
        <taxon>Nocardioides</taxon>
    </lineage>
</organism>
<evidence type="ECO:0000256" key="3">
    <source>
        <dbReference type="ARBA" id="ARBA00022553"/>
    </source>
</evidence>
<keyword evidence="6" id="KW-0418">Kinase</keyword>
<evidence type="ECO:0000256" key="6">
    <source>
        <dbReference type="ARBA" id="ARBA00022777"/>
    </source>
</evidence>
<evidence type="ECO:0000313" key="13">
    <source>
        <dbReference type="EMBL" id="MVQ47973.1"/>
    </source>
</evidence>
<keyword evidence="14" id="KW-1185">Reference proteome</keyword>
<comment type="catalytic activity">
    <reaction evidence="1">
        <text>ATP + protein L-histidine = ADP + protein N-phospho-L-histidine.</text>
        <dbReference type="EC" id="2.7.13.3"/>
    </reaction>
</comment>
<keyword evidence="5" id="KW-0547">Nucleotide-binding</keyword>
<protein>
    <recommendedName>
        <fullName evidence="2">histidine kinase</fullName>
        <ecNumber evidence="2">2.7.13.3</ecNumber>
    </recommendedName>
</protein>
<keyword evidence="3" id="KW-0597">Phosphoprotein</keyword>
<evidence type="ECO:0000259" key="12">
    <source>
        <dbReference type="Pfam" id="PF07730"/>
    </source>
</evidence>
<dbReference type="InterPro" id="IPR003594">
    <property type="entry name" value="HATPase_dom"/>
</dbReference>
<evidence type="ECO:0000256" key="8">
    <source>
        <dbReference type="ARBA" id="ARBA00023012"/>
    </source>
</evidence>
<evidence type="ECO:0000313" key="14">
    <source>
        <dbReference type="Proteomes" id="UP000473525"/>
    </source>
</evidence>
<name>A0A6L6XMM0_9ACTN</name>
<dbReference type="Gene3D" id="3.30.565.10">
    <property type="entry name" value="Histidine kinase-like ATPase, C-terminal domain"/>
    <property type="match status" value="1"/>
</dbReference>
<dbReference type="EMBL" id="WSEK01000004">
    <property type="protein sequence ID" value="MVQ47973.1"/>
    <property type="molecule type" value="Genomic_DNA"/>
</dbReference>
<dbReference type="GO" id="GO:0005524">
    <property type="term" value="F:ATP binding"/>
    <property type="evidence" value="ECO:0007669"/>
    <property type="project" value="UniProtKB-KW"/>
</dbReference>
<dbReference type="Pfam" id="PF07730">
    <property type="entry name" value="HisKA_3"/>
    <property type="match status" value="1"/>
</dbReference>
<evidence type="ECO:0000256" key="7">
    <source>
        <dbReference type="ARBA" id="ARBA00022840"/>
    </source>
</evidence>
<dbReference type="InterPro" id="IPR036890">
    <property type="entry name" value="HATPase_C_sf"/>
</dbReference>
<comment type="caution">
    <text evidence="13">The sequence shown here is derived from an EMBL/GenBank/DDBJ whole genome shotgun (WGS) entry which is preliminary data.</text>
</comment>